<evidence type="ECO:0000259" key="2">
    <source>
        <dbReference type="PROSITE" id="PS51733"/>
    </source>
</evidence>
<dbReference type="PANTHER" id="PTHR12835">
    <property type="entry name" value="BIOTIN PROTEIN LIGASE"/>
    <property type="match status" value="1"/>
</dbReference>
<dbReference type="KEGG" id="dto:TOL2_C02960"/>
<proteinExistence type="predicted"/>
<dbReference type="PANTHER" id="PTHR12835:SF5">
    <property type="entry name" value="BIOTIN--PROTEIN LIGASE"/>
    <property type="match status" value="1"/>
</dbReference>
<dbReference type="EMBL" id="FO203503">
    <property type="protein sequence ID" value="CCK78466.1"/>
    <property type="molecule type" value="Genomic_DNA"/>
</dbReference>
<keyword evidence="4" id="KW-1185">Reference proteome</keyword>
<dbReference type="AlphaFoldDB" id="K0NCC2"/>
<dbReference type="STRING" id="651182.TOL2_C02960"/>
<dbReference type="Proteomes" id="UP000007347">
    <property type="component" value="Chromosome"/>
</dbReference>
<gene>
    <name evidence="3" type="primary">birA</name>
    <name evidence="3" type="ordered locus">TOL2_C02960</name>
</gene>
<dbReference type="GO" id="GO:0005737">
    <property type="term" value="C:cytoplasm"/>
    <property type="evidence" value="ECO:0007669"/>
    <property type="project" value="TreeGrafter"/>
</dbReference>
<evidence type="ECO:0000313" key="4">
    <source>
        <dbReference type="Proteomes" id="UP000007347"/>
    </source>
</evidence>
<dbReference type="HOGENOM" id="CLU_905313_0_0_7"/>
<keyword evidence="1 3" id="KW-0436">Ligase</keyword>
<dbReference type="InterPro" id="IPR004408">
    <property type="entry name" value="Biotin_CoA_COase_ligase"/>
</dbReference>
<dbReference type="NCBIfam" id="TIGR00121">
    <property type="entry name" value="birA_ligase"/>
    <property type="match status" value="1"/>
</dbReference>
<dbReference type="PATRIC" id="fig|651182.5.peg.369"/>
<organism evidence="3 4">
    <name type="scientific">Desulfobacula toluolica (strain DSM 7467 / Tol2)</name>
    <dbReference type="NCBI Taxonomy" id="651182"/>
    <lineage>
        <taxon>Bacteria</taxon>
        <taxon>Pseudomonadati</taxon>
        <taxon>Thermodesulfobacteriota</taxon>
        <taxon>Desulfobacteria</taxon>
        <taxon>Desulfobacterales</taxon>
        <taxon>Desulfobacteraceae</taxon>
        <taxon>Desulfobacula</taxon>
    </lineage>
</organism>
<reference evidence="3 4" key="1">
    <citation type="journal article" date="2013" name="Environ. Microbiol.">
        <title>Complete genome, catabolic sub-proteomes and key-metabolites of Desulfobacula toluolica Tol2, a marine, aromatic compound-degrading, sulfate-reducing bacterium.</title>
        <authorList>
            <person name="Wohlbrand L."/>
            <person name="Jacob J.H."/>
            <person name="Kube M."/>
            <person name="Mussmann M."/>
            <person name="Jarling R."/>
            <person name="Beck A."/>
            <person name="Amann R."/>
            <person name="Wilkes H."/>
            <person name="Reinhardt R."/>
            <person name="Rabus R."/>
        </authorList>
    </citation>
    <scope>NUCLEOTIDE SEQUENCE [LARGE SCALE GENOMIC DNA]</scope>
    <source>
        <strain evidence="4">DSM 7467 / Tol2</strain>
    </source>
</reference>
<dbReference type="SUPFAM" id="SSF55681">
    <property type="entry name" value="Class II aaRS and biotin synthetases"/>
    <property type="match status" value="1"/>
</dbReference>
<feature type="domain" description="BPL/LPL catalytic" evidence="2">
    <location>
        <begin position="56"/>
        <end position="242"/>
    </location>
</feature>
<accession>K0NCC2</accession>
<dbReference type="Gene3D" id="3.30.930.10">
    <property type="entry name" value="Bira Bifunctional Protein, Domain 2"/>
    <property type="match status" value="1"/>
</dbReference>
<evidence type="ECO:0000256" key="1">
    <source>
        <dbReference type="ARBA" id="ARBA00022598"/>
    </source>
</evidence>
<dbReference type="Pfam" id="PF03099">
    <property type="entry name" value="BPL_LplA_LipB"/>
    <property type="match status" value="1"/>
</dbReference>
<dbReference type="InterPro" id="IPR045864">
    <property type="entry name" value="aa-tRNA-synth_II/BPL/LPL"/>
</dbReference>
<dbReference type="InterPro" id="IPR004143">
    <property type="entry name" value="BPL_LPL_catalytic"/>
</dbReference>
<protein>
    <submittedName>
        <fullName evidence="3">BirA: predicted biotin--acteyl-CiA-carboxylase ligase</fullName>
    </submittedName>
</protein>
<dbReference type="PROSITE" id="PS51733">
    <property type="entry name" value="BPL_LPL_CATALYTIC"/>
    <property type="match status" value="1"/>
</dbReference>
<dbReference type="GO" id="GO:0004077">
    <property type="term" value="F:biotin--[biotin carboxyl-carrier protein] ligase activity"/>
    <property type="evidence" value="ECO:0007669"/>
    <property type="project" value="InterPro"/>
</dbReference>
<name>K0NCC2_DESTT</name>
<sequence length="307" mass="34024">MTNTLAANILALRQIIKQPYKQTLFNMNDVISNKEMTRRQKCFGGKWDLFSNEGNLGTSESLWVSRKENMIRYLACDCTSTMDVSASLLKQNRFPQWSWILSEAQNQGRGQLGRSWISMPGNLFATIRLPQNAGTLGNLLPLALGVVLVEVMAELGLPAEIKWPNDILVGRTKVGGILVEERYGKSLAGIGINVHKGPEADFFSQSFKIIPGSFQTFGVKISVPHLWMRIELFLKHRLAAFISHPGHVVERLGKCLAFKNEPIIVTHAGPWNGPATLVDISATGGLIIRTARGDQMIDRGQISPQVF</sequence>
<evidence type="ECO:0000313" key="3">
    <source>
        <dbReference type="EMBL" id="CCK78466.1"/>
    </source>
</evidence>